<dbReference type="SUPFAM" id="SSF75304">
    <property type="entry name" value="Amidase signature (AS) enzymes"/>
    <property type="match status" value="1"/>
</dbReference>
<dbReference type="GO" id="GO:0003824">
    <property type="term" value="F:catalytic activity"/>
    <property type="evidence" value="ECO:0007669"/>
    <property type="project" value="InterPro"/>
</dbReference>
<feature type="domain" description="Amidase" evidence="1">
    <location>
        <begin position="28"/>
        <end position="448"/>
    </location>
</feature>
<dbReference type="InterPro" id="IPR036928">
    <property type="entry name" value="AS_sf"/>
</dbReference>
<accession>A0A382BEX9</accession>
<protein>
    <recommendedName>
        <fullName evidence="1">Amidase domain-containing protein</fullName>
    </recommendedName>
</protein>
<dbReference type="InterPro" id="IPR000120">
    <property type="entry name" value="Amidase"/>
</dbReference>
<evidence type="ECO:0000313" key="2">
    <source>
        <dbReference type="EMBL" id="SVB12214.1"/>
    </source>
</evidence>
<dbReference type="PANTHER" id="PTHR11895:SF176">
    <property type="entry name" value="AMIDASE AMID-RELATED"/>
    <property type="match status" value="1"/>
</dbReference>
<sequence length="467" mass="50639">VIKSPIHYQNIQEITELYLGGEETPSSVVEHFLERIESLDSTHLSYATVMADQALEQAEILSKELGDGKIRGPLHGIPVAVKDLCYTKGVRTMGGTAVLEENIPDYDSTVVSRLKAAGAVNLGKLNLTEGAMGGYNPKRSIPKNPWDTDKWTGSSSSGSGVATALGLCTGSLGSDTGGSIRFPSSACGLVGIKPTYGRVSRFGVLDLAQTLDHVGPMTRDVRDAALILAVISGFDENDLTTVPTIAPTFNDIENANLDGVTIGYSENYSEDGVDGEIIKATRNVLEILQYHGATIKNIELDDIDSFLPAWKTLCTAEALNAHSSFFPERASEYGLWFKGWLEHGLSVTSQEYIDASRQRALCNGKLRKSFVGIDAMVSPTVIRPPHYVDDSISYGPMDDRRGTSFQRFTVPFDYNGYPTVSVPSGLNKDGLPLSIQVSGHHLSEPMLCRIARTYEKSLGLTNFHPDL</sequence>
<organism evidence="2">
    <name type="scientific">marine metagenome</name>
    <dbReference type="NCBI Taxonomy" id="408172"/>
    <lineage>
        <taxon>unclassified sequences</taxon>
        <taxon>metagenomes</taxon>
        <taxon>ecological metagenomes</taxon>
    </lineage>
</organism>
<dbReference type="Pfam" id="PF01425">
    <property type="entry name" value="Amidase"/>
    <property type="match status" value="1"/>
</dbReference>
<reference evidence="2" key="1">
    <citation type="submission" date="2018-05" db="EMBL/GenBank/DDBJ databases">
        <authorList>
            <person name="Lanie J.A."/>
            <person name="Ng W.-L."/>
            <person name="Kazmierczak K.M."/>
            <person name="Andrzejewski T.M."/>
            <person name="Davidsen T.M."/>
            <person name="Wayne K.J."/>
            <person name="Tettelin H."/>
            <person name="Glass J.I."/>
            <person name="Rusch D."/>
            <person name="Podicherti R."/>
            <person name="Tsui H.-C.T."/>
            <person name="Winkler M.E."/>
        </authorList>
    </citation>
    <scope>NUCLEOTIDE SEQUENCE</scope>
</reference>
<feature type="non-terminal residue" evidence="2">
    <location>
        <position position="1"/>
    </location>
</feature>
<gene>
    <name evidence="2" type="ORF">METZ01_LOCUS165068</name>
</gene>
<dbReference type="InterPro" id="IPR023631">
    <property type="entry name" value="Amidase_dom"/>
</dbReference>
<dbReference type="Gene3D" id="3.90.1300.10">
    <property type="entry name" value="Amidase signature (AS) domain"/>
    <property type="match status" value="1"/>
</dbReference>
<name>A0A382BEX9_9ZZZZ</name>
<evidence type="ECO:0000259" key="1">
    <source>
        <dbReference type="Pfam" id="PF01425"/>
    </source>
</evidence>
<dbReference type="PANTHER" id="PTHR11895">
    <property type="entry name" value="TRANSAMIDASE"/>
    <property type="match status" value="1"/>
</dbReference>
<dbReference type="AlphaFoldDB" id="A0A382BEX9"/>
<dbReference type="EMBL" id="UINC01029460">
    <property type="protein sequence ID" value="SVB12214.1"/>
    <property type="molecule type" value="Genomic_DNA"/>
</dbReference>
<proteinExistence type="predicted"/>